<proteinExistence type="predicted"/>
<protein>
    <recommendedName>
        <fullName evidence="2">Plastid movement impaired 2</fullName>
    </recommendedName>
</protein>
<dbReference type="AlphaFoldDB" id="A0A2P2JEL8"/>
<name>A0A2P2JEL8_RHIMU</name>
<dbReference type="PANTHER" id="PTHR33148:SF6">
    <property type="entry name" value="DUF4228 DOMAIN-CONTAINING PROTEIN"/>
    <property type="match status" value="1"/>
</dbReference>
<dbReference type="PANTHER" id="PTHR33148">
    <property type="entry name" value="PLASTID MOVEMENT IMPAIRED PROTEIN-RELATED"/>
    <property type="match status" value="1"/>
</dbReference>
<sequence length="231" mass="25740">MGNSLGRGRKAKVMKITGETFKIKTPAKARDVVHDYPGYVLLDSDAVKYFGIRAKPLEPEQELKRKKVYFLVQLPEFAAEKEPRTRRVRSGGIHMGARDRLECLMLSKRSVSDITAVARPWSGEQVSDGPAATGTGTARVKIRLPRAQVEKVMGENKDEVEVAAKILDLCRENSVDVTAVDGQRHVQWMPELASVAESLKPPKKGTDCFLQRTASVFSYINIERGGKRFLL</sequence>
<accession>A0A2P2JEL8</accession>
<dbReference type="EMBL" id="GGEC01011448">
    <property type="protein sequence ID" value="MBW91931.1"/>
    <property type="molecule type" value="Transcribed_RNA"/>
</dbReference>
<reference evidence="1" key="1">
    <citation type="submission" date="2018-02" db="EMBL/GenBank/DDBJ databases">
        <title>Rhizophora mucronata_Transcriptome.</title>
        <authorList>
            <person name="Meera S.P."/>
            <person name="Sreeshan A."/>
            <person name="Augustine A."/>
        </authorList>
    </citation>
    <scope>NUCLEOTIDE SEQUENCE</scope>
    <source>
        <tissue evidence="1">Leaf</tissue>
    </source>
</reference>
<evidence type="ECO:0008006" key="2">
    <source>
        <dbReference type="Google" id="ProtNLM"/>
    </source>
</evidence>
<evidence type="ECO:0000313" key="1">
    <source>
        <dbReference type="EMBL" id="MBW91931.1"/>
    </source>
</evidence>
<dbReference type="InterPro" id="IPR025322">
    <property type="entry name" value="PADRE_dom"/>
</dbReference>
<dbReference type="Pfam" id="PF14009">
    <property type="entry name" value="PADRE"/>
    <property type="match status" value="1"/>
</dbReference>
<organism evidence="1">
    <name type="scientific">Rhizophora mucronata</name>
    <name type="common">Asiatic mangrove</name>
    <dbReference type="NCBI Taxonomy" id="61149"/>
    <lineage>
        <taxon>Eukaryota</taxon>
        <taxon>Viridiplantae</taxon>
        <taxon>Streptophyta</taxon>
        <taxon>Embryophyta</taxon>
        <taxon>Tracheophyta</taxon>
        <taxon>Spermatophyta</taxon>
        <taxon>Magnoliopsida</taxon>
        <taxon>eudicotyledons</taxon>
        <taxon>Gunneridae</taxon>
        <taxon>Pentapetalae</taxon>
        <taxon>rosids</taxon>
        <taxon>fabids</taxon>
        <taxon>Malpighiales</taxon>
        <taxon>Rhizophoraceae</taxon>
        <taxon>Rhizophora</taxon>
    </lineage>
</organism>